<organism evidence="1 2">
    <name type="scientific">Sphingomonas longa</name>
    <dbReference type="NCBI Taxonomy" id="2778730"/>
    <lineage>
        <taxon>Bacteria</taxon>
        <taxon>Pseudomonadati</taxon>
        <taxon>Pseudomonadota</taxon>
        <taxon>Alphaproteobacteria</taxon>
        <taxon>Sphingomonadales</taxon>
        <taxon>Sphingomonadaceae</taxon>
        <taxon>Sphingomonas</taxon>
    </lineage>
</organism>
<protein>
    <submittedName>
        <fullName evidence="1">Uncharacterized protein</fullName>
    </submittedName>
</protein>
<dbReference type="Proteomes" id="UP000763641">
    <property type="component" value="Unassembled WGS sequence"/>
</dbReference>
<dbReference type="EMBL" id="JAFEMC010000008">
    <property type="protein sequence ID" value="MBM6578482.1"/>
    <property type="molecule type" value="Genomic_DNA"/>
</dbReference>
<name>A0ABS2DC25_9SPHN</name>
<proteinExistence type="predicted"/>
<comment type="caution">
    <text evidence="1">The sequence shown here is derived from an EMBL/GenBank/DDBJ whole genome shotgun (WGS) entry which is preliminary data.</text>
</comment>
<evidence type="ECO:0000313" key="1">
    <source>
        <dbReference type="EMBL" id="MBM6578482.1"/>
    </source>
</evidence>
<gene>
    <name evidence="1" type="ORF">ILT43_19045</name>
</gene>
<evidence type="ECO:0000313" key="2">
    <source>
        <dbReference type="Proteomes" id="UP000763641"/>
    </source>
</evidence>
<dbReference type="RefSeq" id="WP_204200576.1">
    <property type="nucleotide sequence ID" value="NZ_JAFEMC010000008.1"/>
</dbReference>
<reference evidence="1 2" key="1">
    <citation type="submission" date="2020-12" db="EMBL/GenBank/DDBJ databases">
        <title>Sphingomonas sp.</title>
        <authorList>
            <person name="Kim M.K."/>
        </authorList>
    </citation>
    <scope>NUCLEOTIDE SEQUENCE [LARGE SCALE GENOMIC DNA]</scope>
    <source>
        <strain evidence="1 2">BT552</strain>
    </source>
</reference>
<keyword evidence="2" id="KW-1185">Reference proteome</keyword>
<sequence length="246" mass="27392">MTKNTATGLTAQLDREALIARNEALQELAALHFFAAFPFMSSARLRDHVLQISRWNLEGWDEGNEEGLLVFELAGWTAAKGRSTALQRYAQQRSAPMQPEEAAVLASMQMSVISFWKVQEAHPVVGWIVRDVLHGGTLWIIAETLSRYFDAGERPTFVTRLFRDVQEGFWMTCGSNFLISEGVVTFSSTGKDSFYTGSEQHAAYSRESRYVSALYAVIPERAGSPSNFMTEKRASRCLFPASGGSD</sequence>
<accession>A0ABS2DC25</accession>